<dbReference type="InterPro" id="IPR010033">
    <property type="entry name" value="HAD_SF_ppase_IIIC"/>
</dbReference>
<gene>
    <name evidence="2" type="ORF">RIF23_11440</name>
</gene>
<keyword evidence="3" id="KW-1185">Reference proteome</keyword>
<dbReference type="InterPro" id="IPR036412">
    <property type="entry name" value="HAD-like_sf"/>
</dbReference>
<accession>A0ABU2H6H5</accession>
<dbReference type="Proteomes" id="UP001250214">
    <property type="component" value="Unassembled WGS sequence"/>
</dbReference>
<dbReference type="RefSeq" id="WP_310912466.1">
    <property type="nucleotide sequence ID" value="NZ_JAVLVT010000005.1"/>
</dbReference>
<evidence type="ECO:0000256" key="1">
    <source>
        <dbReference type="SAM" id="MobiDB-lite"/>
    </source>
</evidence>
<feature type="compositionally biased region" description="Polar residues" evidence="1">
    <location>
        <begin position="1"/>
        <end position="10"/>
    </location>
</feature>
<protein>
    <submittedName>
        <fullName evidence="2">HAD-IIIC family phosphatase</fullName>
    </submittedName>
</protein>
<dbReference type="Gene3D" id="3.40.50.1000">
    <property type="entry name" value="HAD superfamily/HAD-like"/>
    <property type="match status" value="1"/>
</dbReference>
<dbReference type="NCBIfam" id="TIGR01681">
    <property type="entry name" value="HAD-SF-IIIC"/>
    <property type="match status" value="1"/>
</dbReference>
<evidence type="ECO:0000313" key="3">
    <source>
        <dbReference type="Proteomes" id="UP001250214"/>
    </source>
</evidence>
<proteinExistence type="predicted"/>
<name>A0ABU2H6H5_9ACTN</name>
<dbReference type="InterPro" id="IPR010037">
    <property type="entry name" value="FkbH_domain"/>
</dbReference>
<dbReference type="NCBIfam" id="TIGR01686">
    <property type="entry name" value="FkbH"/>
    <property type="match status" value="1"/>
</dbReference>
<sequence length="663" mass="71997">MSIPSANHQPHTAHRGAAQTPHDAWTEIRRMRDEGRLVAAFPEMCSLVARLDRDGRARAGALLAGLDHDSITAAHPEIPTLTTVVTGNGTSAALRAPLAAEFARHGLALRLTGHGHYFADLGDPQGAAFQTDTELTVCLLDTDAVTQELGAVWTVEDCERALGALASRVRTFATEHDRKGSGVLVLTTVALPTRISRQLVDHRSRARLGRAWREFNSTLLGLGVDLDRCVVIDLDTHLTDAVALDDARLRTYAKVGLSEPLLQRVAEEAAGVAGTLRGRVRKCLVVDLDGTLWDGILGDDGVDGVHAGGSGRGAAFAEFQKVIAQLGSQGVMLAVCSKNEEEQVRQALCGRPAVALGEEDFVAIAANWSPKDLNIVTLTQSLNIGTDSLVFVDDSAFEVGLVRRALPDVGVVELDDEPALHPERLLAGDWFTTLRLTEEDRSRAERYRAEARRTTFRAEFSSHQDYLAELDLEVGVFRPGTEDMARIAQMTQRTNQFNLTTIRMDTAQVAEYDGGADTAVWGIHSADRFGDHGIVGVLFLRTPGDGFVVVENALLSCRVFARGIEDAVLACLLRQAVAEGGRVAVGLYRPTRKNHGFADFYPRHGFRPDDGAQQAEAGDKPSWMPTEDSTVRRYRHDLSALPAVPAHVTMTTLPEGVFHDRRG</sequence>
<evidence type="ECO:0000313" key="2">
    <source>
        <dbReference type="EMBL" id="MDS1270912.1"/>
    </source>
</evidence>
<feature type="region of interest" description="Disordered" evidence="1">
    <location>
        <begin position="1"/>
        <end position="23"/>
    </location>
</feature>
<dbReference type="SUPFAM" id="SSF56784">
    <property type="entry name" value="HAD-like"/>
    <property type="match status" value="1"/>
</dbReference>
<reference evidence="3" key="1">
    <citation type="submission" date="2023-07" db="EMBL/GenBank/DDBJ databases">
        <title>Novel species in the genus Lipingzhangella isolated from Sambhar Salt Lake.</title>
        <authorList>
            <person name="Jiya N."/>
            <person name="Kajale S."/>
            <person name="Sharma A."/>
        </authorList>
    </citation>
    <scope>NUCLEOTIDE SEQUENCE [LARGE SCALE GENOMIC DNA]</scope>
    <source>
        <strain evidence="3">LS1_29</strain>
    </source>
</reference>
<dbReference type="EMBL" id="JAVLVT010000005">
    <property type="protein sequence ID" value="MDS1270912.1"/>
    <property type="molecule type" value="Genomic_DNA"/>
</dbReference>
<comment type="caution">
    <text evidence="2">The sequence shown here is derived from an EMBL/GenBank/DDBJ whole genome shotgun (WGS) entry which is preliminary data.</text>
</comment>
<dbReference type="InterPro" id="IPR023214">
    <property type="entry name" value="HAD_sf"/>
</dbReference>
<dbReference type="Gene3D" id="3.40.50.1110">
    <property type="entry name" value="SGNH hydrolase"/>
    <property type="match status" value="1"/>
</dbReference>
<dbReference type="InterPro" id="IPR036514">
    <property type="entry name" value="SGNH_hydro_sf"/>
</dbReference>
<organism evidence="2 3">
    <name type="scientific">Lipingzhangella rawalii</name>
    <dbReference type="NCBI Taxonomy" id="2055835"/>
    <lineage>
        <taxon>Bacteria</taxon>
        <taxon>Bacillati</taxon>
        <taxon>Actinomycetota</taxon>
        <taxon>Actinomycetes</taxon>
        <taxon>Streptosporangiales</taxon>
        <taxon>Nocardiopsidaceae</taxon>
        <taxon>Lipingzhangella</taxon>
    </lineage>
</organism>